<protein>
    <submittedName>
        <fullName evidence="3">Pilus assembly protein</fullName>
    </submittedName>
</protein>
<dbReference type="Proteomes" id="UP000783253">
    <property type="component" value="Unassembled WGS sequence"/>
</dbReference>
<keyword evidence="4" id="KW-1185">Reference proteome</keyword>
<evidence type="ECO:0000259" key="2">
    <source>
        <dbReference type="Pfam" id="PF07811"/>
    </source>
</evidence>
<proteinExistence type="predicted"/>
<evidence type="ECO:0000256" key="1">
    <source>
        <dbReference type="SAM" id="Phobius"/>
    </source>
</evidence>
<feature type="domain" description="TadE-like" evidence="2">
    <location>
        <begin position="15"/>
        <end position="57"/>
    </location>
</feature>
<comment type="caution">
    <text evidence="3">The sequence shown here is derived from an EMBL/GenBank/DDBJ whole genome shotgun (WGS) entry which is preliminary data.</text>
</comment>
<evidence type="ECO:0000313" key="3">
    <source>
        <dbReference type="EMBL" id="MBX7457405.1"/>
    </source>
</evidence>
<accession>A0ABS7IZA4</accession>
<sequence>MSVPFCKRLAGNEQGSTIVEFAILAPVFFGIFFGLIQIGISMQAYNSIRGVASDTARWAVVEYMNQREPTDSDIQDKGIAIAQAAPYMLNDSIDVVVTPVATTRIHGTHERTMTITYTPPDVLPFFDFVSKEQKFERPIFMIDE</sequence>
<evidence type="ECO:0000313" key="4">
    <source>
        <dbReference type="Proteomes" id="UP000783253"/>
    </source>
</evidence>
<dbReference type="Pfam" id="PF07811">
    <property type="entry name" value="TadE"/>
    <property type="match status" value="1"/>
</dbReference>
<dbReference type="EMBL" id="JAIGNK010000001">
    <property type="protein sequence ID" value="MBX7457405.1"/>
    <property type="molecule type" value="Genomic_DNA"/>
</dbReference>
<keyword evidence="1" id="KW-0812">Transmembrane</keyword>
<feature type="transmembrane region" description="Helical" evidence="1">
    <location>
        <begin position="18"/>
        <end position="40"/>
    </location>
</feature>
<dbReference type="RefSeq" id="WP_221572713.1">
    <property type="nucleotide sequence ID" value="NZ_JAIGNK010000001.1"/>
</dbReference>
<organism evidence="3 4">
    <name type="scientific">Qipengyuania polymorpha</name>
    <dbReference type="NCBI Taxonomy" id="2867234"/>
    <lineage>
        <taxon>Bacteria</taxon>
        <taxon>Pseudomonadati</taxon>
        <taxon>Pseudomonadota</taxon>
        <taxon>Alphaproteobacteria</taxon>
        <taxon>Sphingomonadales</taxon>
        <taxon>Erythrobacteraceae</taxon>
        <taxon>Qipengyuania</taxon>
    </lineage>
</organism>
<keyword evidence="1" id="KW-1133">Transmembrane helix</keyword>
<gene>
    <name evidence="3" type="ORF">K3152_04020</name>
</gene>
<reference evidence="3 4" key="1">
    <citation type="submission" date="2021-08" db="EMBL/GenBank/DDBJ databases">
        <title>Comparative Genomics Analysis of the Genus Qipengyuania Reveals Extensive Genetic Diversity and Metabolic Versatility, Including the Description of Fifteen Novel Species.</title>
        <authorList>
            <person name="Liu Y."/>
        </authorList>
    </citation>
    <scope>NUCLEOTIDE SEQUENCE [LARGE SCALE GENOMIC DNA]</scope>
    <source>
        <strain evidence="3 4">1NDH17</strain>
    </source>
</reference>
<keyword evidence="1" id="KW-0472">Membrane</keyword>
<dbReference type="InterPro" id="IPR012495">
    <property type="entry name" value="TadE-like_dom"/>
</dbReference>
<name>A0ABS7IZA4_9SPHN</name>